<dbReference type="Gene3D" id="3.30.2290.10">
    <property type="entry name" value="PmbA/TldD superfamily"/>
    <property type="match status" value="1"/>
</dbReference>
<accession>A0A7Y0EJ99</accession>
<evidence type="ECO:0000259" key="4">
    <source>
        <dbReference type="Pfam" id="PF19290"/>
    </source>
</evidence>
<dbReference type="InterPro" id="IPR047657">
    <property type="entry name" value="PmbA"/>
</dbReference>
<dbReference type="Pfam" id="PF19289">
    <property type="entry name" value="PmbA_TldD_3rd"/>
    <property type="match status" value="1"/>
</dbReference>
<feature type="domain" description="Metalloprotease TldD/E N-terminal" evidence="2">
    <location>
        <begin position="23"/>
        <end position="86"/>
    </location>
</feature>
<dbReference type="GO" id="GO:0006508">
    <property type="term" value="P:proteolysis"/>
    <property type="evidence" value="ECO:0007669"/>
    <property type="project" value="InterPro"/>
</dbReference>
<dbReference type="SUPFAM" id="SSF111283">
    <property type="entry name" value="Putative modulator of DNA gyrase, PmbA/TldD"/>
    <property type="match status" value="1"/>
</dbReference>
<feature type="domain" description="Metalloprotease TldD/E central" evidence="4">
    <location>
        <begin position="113"/>
        <end position="219"/>
    </location>
</feature>
<gene>
    <name evidence="5" type="ORF">HBE96_17915</name>
</gene>
<dbReference type="AlphaFoldDB" id="A0A7Y0EJ99"/>
<organism evidence="5 6">
    <name type="scientific">Clostridium muellerianum</name>
    <dbReference type="NCBI Taxonomy" id="2716538"/>
    <lineage>
        <taxon>Bacteria</taxon>
        <taxon>Bacillati</taxon>
        <taxon>Bacillota</taxon>
        <taxon>Clostridia</taxon>
        <taxon>Eubacteriales</taxon>
        <taxon>Clostridiaceae</taxon>
        <taxon>Clostridium</taxon>
    </lineage>
</organism>
<sequence>MNILEFQKSLFEKGKQQGFIDMEIFYSTNKSNFVNVSQNKISSYVVNENGGVSFRGIFNNTMGYSYTEKLDDESIDFLIKEAKENAVIIELDEQYELYDGAEDYNSINNYSKNISSIEPQKLIEAAFQMESIALNSDSRIKNVIEAGISKFESEVAIINTKGLNCHSKYTSVSAWVYLMANDRNQTTTGYYDDFSLRDFSELDLKRIAEKAAREATLKLGADSIESGNYPVIFRHDTASELLDIIISNLSGEAVEKGFSKLKGRLGEKIAGDNITIIEDPLMKNVPGAAAFDAEGYPTRKIELIRDGKLLSFLHNRKTAKNSGTESTGNAVKNGYRSTISVGPHNVYLKPGKQSVENIISSMQNGIYIVELQGTNVGINYVSGDFSLYAIGFLIERGRIGRCINQITVSGNMFDLINNIEEIGDDINFKGSVSSASVKVNNLTISGS</sequence>
<dbReference type="InterPro" id="IPR045570">
    <property type="entry name" value="Metalloprtase-TldD/E_cen_dom"/>
</dbReference>
<dbReference type="PANTHER" id="PTHR43421">
    <property type="entry name" value="METALLOPROTEASE PMBA"/>
    <property type="match status" value="1"/>
</dbReference>
<comment type="similarity">
    <text evidence="1">Belongs to the peptidase U62 family.</text>
</comment>
<feature type="domain" description="Metalloprotease TldD/E C-terminal" evidence="3">
    <location>
        <begin position="226"/>
        <end position="446"/>
    </location>
</feature>
<evidence type="ECO:0000313" key="6">
    <source>
        <dbReference type="Proteomes" id="UP000537131"/>
    </source>
</evidence>
<dbReference type="GO" id="GO:0005829">
    <property type="term" value="C:cytosol"/>
    <property type="evidence" value="ECO:0007669"/>
    <property type="project" value="TreeGrafter"/>
</dbReference>
<comment type="caution">
    <text evidence="5">The sequence shown here is derived from an EMBL/GenBank/DDBJ whole genome shotgun (WGS) entry which is preliminary data.</text>
</comment>
<name>A0A7Y0EJ99_9CLOT</name>
<dbReference type="InterPro" id="IPR036059">
    <property type="entry name" value="TldD/PmbA_sf"/>
</dbReference>
<evidence type="ECO:0000259" key="3">
    <source>
        <dbReference type="Pfam" id="PF19289"/>
    </source>
</evidence>
<dbReference type="InterPro" id="IPR035068">
    <property type="entry name" value="TldD/PmbA_N"/>
</dbReference>
<dbReference type="Pfam" id="PF01523">
    <property type="entry name" value="PmbA_TldD_1st"/>
    <property type="match status" value="1"/>
</dbReference>
<dbReference type="PANTHER" id="PTHR43421:SF1">
    <property type="entry name" value="METALLOPROTEASE PMBA"/>
    <property type="match status" value="1"/>
</dbReference>
<evidence type="ECO:0000256" key="1">
    <source>
        <dbReference type="ARBA" id="ARBA00005836"/>
    </source>
</evidence>
<dbReference type="Pfam" id="PF19290">
    <property type="entry name" value="PmbA_TldD_2nd"/>
    <property type="match status" value="1"/>
</dbReference>
<proteinExistence type="inferred from homology"/>
<dbReference type="GO" id="GO:0008237">
    <property type="term" value="F:metallopeptidase activity"/>
    <property type="evidence" value="ECO:0007669"/>
    <property type="project" value="InterPro"/>
</dbReference>
<evidence type="ECO:0000259" key="2">
    <source>
        <dbReference type="Pfam" id="PF01523"/>
    </source>
</evidence>
<dbReference type="Proteomes" id="UP000537131">
    <property type="component" value="Unassembled WGS sequence"/>
</dbReference>
<evidence type="ECO:0000313" key="5">
    <source>
        <dbReference type="EMBL" id="NMM64494.1"/>
    </source>
</evidence>
<dbReference type="InterPro" id="IPR002510">
    <property type="entry name" value="Metalloprtase-TldD/E_N"/>
</dbReference>
<reference evidence="5 6" key="1">
    <citation type="submission" date="2020-06" db="EMBL/GenBank/DDBJ databases">
        <title>Complete Genome Sequence of Clostridium muelleri sp. nov. P21T, an Acid-Alcohol Producing Acetogen Isolated from Old Hay.</title>
        <authorList>
            <person name="Duncan K.E."/>
            <person name="Tanner R.S."/>
        </authorList>
    </citation>
    <scope>NUCLEOTIDE SEQUENCE [LARGE SCALE GENOMIC DNA]</scope>
    <source>
        <strain evidence="5 6">P21</strain>
    </source>
</reference>
<dbReference type="EMBL" id="JABBNI010000041">
    <property type="protein sequence ID" value="NMM64494.1"/>
    <property type="molecule type" value="Genomic_DNA"/>
</dbReference>
<dbReference type="InterPro" id="IPR045569">
    <property type="entry name" value="Metalloprtase-TldD/E_C"/>
</dbReference>
<dbReference type="RefSeq" id="WP_169299090.1">
    <property type="nucleotide sequence ID" value="NZ_JABBNI010000041.1"/>
</dbReference>
<keyword evidence="6" id="KW-1185">Reference proteome</keyword>
<protein>
    <submittedName>
        <fullName evidence="5">TldD/PmbA family protein</fullName>
    </submittedName>
</protein>